<gene>
    <name evidence="2" type="ORF">PGT21_008295</name>
</gene>
<sequence length="451" mass="48738">MTEIDSSRILTPLSPTYMPYFPPHRSPLHSSSNTRQRDDYEFSSESCPSSPSPQVLVTLTDDEDCEEPVANPDRLIEGYPAWELPFASEPALEGELEQGLPPLKKLKPDNDHLVVGTRLDKNSPEGLVLIGAVKGILTKRESPSTPHSPSASSPICPETCFAPWSRSLGLGLTTSSISTPLHSSTPLSRRSSSGASSACAGSLKAVRFASGHGFPNGLVAPGLETSLPILPGQIEGPVAAIMYLTHSAEAYDRSPIIVENGLRLPPRARPDDEDEEEPVLEPVRTAKLLTSPEKKRRAKISVDISKISQPQLCTSPEVLSPRADSDHESSIVIKPSLSMHRTYREIEEVDEEEEEEEAEGVNDRAKAGEVEEDDDDENVDEDHVLRKSSAATLDDDDDNSDDEDGPSRRVPASSSKSITSCKASPSDPHQWGLGKWSSGEVFGSCDALGGF</sequence>
<feature type="compositionally biased region" description="Acidic residues" evidence="1">
    <location>
        <begin position="347"/>
        <end position="360"/>
    </location>
</feature>
<feature type="compositionally biased region" description="Acidic residues" evidence="1">
    <location>
        <begin position="370"/>
        <end position="380"/>
    </location>
</feature>
<proteinExistence type="predicted"/>
<accession>A0A5B0LKY0</accession>
<organism evidence="2 3">
    <name type="scientific">Puccinia graminis f. sp. tritici</name>
    <dbReference type="NCBI Taxonomy" id="56615"/>
    <lineage>
        <taxon>Eukaryota</taxon>
        <taxon>Fungi</taxon>
        <taxon>Dikarya</taxon>
        <taxon>Basidiomycota</taxon>
        <taxon>Pucciniomycotina</taxon>
        <taxon>Pucciniomycetes</taxon>
        <taxon>Pucciniales</taxon>
        <taxon>Pucciniaceae</taxon>
        <taxon>Puccinia</taxon>
    </lineage>
</organism>
<name>A0A5B0LKY0_PUCGR</name>
<evidence type="ECO:0000313" key="3">
    <source>
        <dbReference type="Proteomes" id="UP000324748"/>
    </source>
</evidence>
<feature type="region of interest" description="Disordered" evidence="1">
    <location>
        <begin position="316"/>
        <end position="441"/>
    </location>
</feature>
<feature type="region of interest" description="Disordered" evidence="1">
    <location>
        <begin position="1"/>
        <end position="54"/>
    </location>
</feature>
<dbReference type="OrthoDB" id="2505345at2759"/>
<dbReference type="EMBL" id="VSWC01000197">
    <property type="protein sequence ID" value="KAA1064570.1"/>
    <property type="molecule type" value="Genomic_DNA"/>
</dbReference>
<comment type="caution">
    <text evidence="2">The sequence shown here is derived from an EMBL/GenBank/DDBJ whole genome shotgun (WGS) entry which is preliminary data.</text>
</comment>
<keyword evidence="3" id="KW-1185">Reference proteome</keyword>
<dbReference type="Proteomes" id="UP000324748">
    <property type="component" value="Unassembled WGS sequence"/>
</dbReference>
<dbReference type="AlphaFoldDB" id="A0A5B0LKY0"/>
<evidence type="ECO:0000256" key="1">
    <source>
        <dbReference type="SAM" id="MobiDB-lite"/>
    </source>
</evidence>
<feature type="compositionally biased region" description="Low complexity" evidence="1">
    <location>
        <begin position="43"/>
        <end position="53"/>
    </location>
</feature>
<evidence type="ECO:0000313" key="2">
    <source>
        <dbReference type="EMBL" id="KAA1064570.1"/>
    </source>
</evidence>
<feature type="compositionally biased region" description="Low complexity" evidence="1">
    <location>
        <begin position="411"/>
        <end position="426"/>
    </location>
</feature>
<reference evidence="2 3" key="1">
    <citation type="submission" date="2019-05" db="EMBL/GenBank/DDBJ databases">
        <title>Emergence of the Ug99 lineage of the wheat stem rust pathogen through somatic hybridization.</title>
        <authorList>
            <person name="Li F."/>
            <person name="Upadhyaya N.M."/>
            <person name="Sperschneider J."/>
            <person name="Matny O."/>
            <person name="Nguyen-Phuc H."/>
            <person name="Mago R."/>
            <person name="Raley C."/>
            <person name="Miller M.E."/>
            <person name="Silverstein K.A.T."/>
            <person name="Henningsen E."/>
            <person name="Hirsch C.D."/>
            <person name="Visser B."/>
            <person name="Pretorius Z.A."/>
            <person name="Steffenson B.J."/>
            <person name="Schwessinger B."/>
            <person name="Dodds P.N."/>
            <person name="Figueroa M."/>
        </authorList>
    </citation>
    <scope>NUCLEOTIDE SEQUENCE [LARGE SCALE GENOMIC DNA]</scope>
    <source>
        <strain evidence="2">21-0</strain>
    </source>
</reference>
<protein>
    <submittedName>
        <fullName evidence="2">Uncharacterized protein</fullName>
    </submittedName>
</protein>
<feature type="compositionally biased region" description="Acidic residues" evidence="1">
    <location>
        <begin position="393"/>
        <end position="404"/>
    </location>
</feature>